<keyword evidence="4 6" id="KW-0694">RNA-binding</keyword>
<dbReference type="RefSeq" id="XP_028280736.1">
    <property type="nucleotide sequence ID" value="XM_028424935.1"/>
</dbReference>
<dbReference type="GO" id="GO:0005737">
    <property type="term" value="C:cytoplasm"/>
    <property type="evidence" value="ECO:0007669"/>
    <property type="project" value="UniProtKB-SubCell"/>
</dbReference>
<dbReference type="GeneID" id="114448170"/>
<dbReference type="GO" id="GO:0005730">
    <property type="term" value="C:nucleolus"/>
    <property type="evidence" value="ECO:0007669"/>
    <property type="project" value="TreeGrafter"/>
</dbReference>
<dbReference type="FunFam" id="3.30.160.20:FF:000005">
    <property type="entry name" value="Putative double-stranded RNA-specific adenosine deaminase"/>
    <property type="match status" value="3"/>
</dbReference>
<feature type="compositionally biased region" description="Polar residues" evidence="7">
    <location>
        <begin position="568"/>
        <end position="578"/>
    </location>
</feature>
<dbReference type="GO" id="GO:0006396">
    <property type="term" value="P:RNA processing"/>
    <property type="evidence" value="ECO:0007669"/>
    <property type="project" value="InterPro"/>
</dbReference>
<dbReference type="SMART" id="SM00358">
    <property type="entry name" value="DSRM"/>
    <property type="match status" value="3"/>
</dbReference>
<dbReference type="InterPro" id="IPR002466">
    <property type="entry name" value="A_deamin"/>
</dbReference>
<dbReference type="InterPro" id="IPR036388">
    <property type="entry name" value="WH-like_DNA-bd_sf"/>
</dbReference>
<dbReference type="PROSITE" id="PS50137">
    <property type="entry name" value="DS_RBD"/>
    <property type="match status" value="3"/>
</dbReference>
<dbReference type="GO" id="GO:0031047">
    <property type="term" value="P:regulatory ncRNA-mediated gene silencing"/>
    <property type="evidence" value="ECO:0007669"/>
    <property type="project" value="UniProtKB-KW"/>
</dbReference>
<feature type="compositionally biased region" description="Polar residues" evidence="7">
    <location>
        <begin position="590"/>
        <end position="599"/>
    </location>
</feature>
<evidence type="ECO:0000256" key="1">
    <source>
        <dbReference type="ARBA" id="ARBA00004496"/>
    </source>
</evidence>
<evidence type="ECO:0000259" key="8">
    <source>
        <dbReference type="PROSITE" id="PS50137"/>
    </source>
</evidence>
<evidence type="ECO:0000313" key="11">
    <source>
        <dbReference type="Proteomes" id="UP000515145"/>
    </source>
</evidence>
<evidence type="ECO:0000313" key="13">
    <source>
        <dbReference type="RefSeq" id="XP_028280734.1"/>
    </source>
</evidence>
<feature type="compositionally biased region" description="Polar residues" evidence="7">
    <location>
        <begin position="76"/>
        <end position="96"/>
    </location>
</feature>
<feature type="compositionally biased region" description="Low complexity" evidence="7">
    <location>
        <begin position="62"/>
        <end position="73"/>
    </location>
</feature>
<proteinExistence type="predicted"/>
<keyword evidence="5" id="KW-0943">RNA-mediated gene silencing</keyword>
<dbReference type="PROSITE" id="PS50139">
    <property type="entry name" value="Z_BINDING"/>
    <property type="match status" value="2"/>
</dbReference>
<dbReference type="GO" id="GO:0008251">
    <property type="term" value="F:tRNA-specific adenosine deaminase activity"/>
    <property type="evidence" value="ECO:0007669"/>
    <property type="project" value="TreeGrafter"/>
</dbReference>
<evidence type="ECO:0000259" key="10">
    <source>
        <dbReference type="PROSITE" id="PS50141"/>
    </source>
</evidence>
<dbReference type="Gene3D" id="1.10.10.10">
    <property type="entry name" value="Winged helix-like DNA-binding domain superfamily/Winged helix DNA-binding domain"/>
    <property type="match status" value="2"/>
</dbReference>
<feature type="region of interest" description="Disordered" evidence="7">
    <location>
        <begin position="1"/>
        <end position="96"/>
    </location>
</feature>
<keyword evidence="3" id="KW-0677">Repeat</keyword>
<feature type="domain" description="DRBM" evidence="8">
    <location>
        <begin position="774"/>
        <end position="842"/>
    </location>
</feature>
<feature type="region of interest" description="Disordered" evidence="7">
    <location>
        <begin position="298"/>
        <end position="379"/>
    </location>
</feature>
<feature type="domain" description="A to I editase" evidence="10">
    <location>
        <begin position="1035"/>
        <end position="1367"/>
    </location>
</feature>
<reference evidence="12 13" key="1">
    <citation type="submission" date="2025-04" db="UniProtKB">
        <authorList>
            <consortium name="RefSeq"/>
        </authorList>
    </citation>
    <scope>IDENTIFICATION</scope>
</reference>
<evidence type="ECO:0000256" key="3">
    <source>
        <dbReference type="ARBA" id="ARBA00022737"/>
    </source>
</evidence>
<dbReference type="SMART" id="SM00552">
    <property type="entry name" value="ADEAMc"/>
    <property type="match status" value="1"/>
</dbReference>
<feature type="compositionally biased region" description="Low complexity" evidence="7">
    <location>
        <begin position="362"/>
        <end position="374"/>
    </location>
</feature>
<evidence type="ECO:0000256" key="7">
    <source>
        <dbReference type="SAM" id="MobiDB-lite"/>
    </source>
</evidence>
<evidence type="ECO:0000313" key="12">
    <source>
        <dbReference type="RefSeq" id="XP_028280733.1"/>
    </source>
</evidence>
<dbReference type="RefSeq" id="XP_028280735.1">
    <property type="nucleotide sequence ID" value="XM_028424934.1"/>
</dbReference>
<feature type="domain" description="Z-binding" evidence="9">
    <location>
        <begin position="407"/>
        <end position="472"/>
    </location>
</feature>
<keyword evidence="11" id="KW-1185">Reference proteome</keyword>
<feature type="domain" description="Z-binding" evidence="9">
    <location>
        <begin position="248"/>
        <end position="314"/>
    </location>
</feature>
<dbReference type="RefSeq" id="XP_028280734.1">
    <property type="nucleotide sequence ID" value="XM_028424933.1"/>
</dbReference>
<feature type="region of interest" description="Disordered" evidence="7">
    <location>
        <begin position="117"/>
        <end position="195"/>
    </location>
</feature>
<evidence type="ECO:0000259" key="9">
    <source>
        <dbReference type="PROSITE" id="PS50139"/>
    </source>
</evidence>
<dbReference type="Proteomes" id="UP000515145">
    <property type="component" value="Chromosome 16"/>
</dbReference>
<dbReference type="GO" id="GO:0003726">
    <property type="term" value="F:double-stranded RNA adenosine deaminase activity"/>
    <property type="evidence" value="ECO:0007669"/>
    <property type="project" value="InterPro"/>
</dbReference>
<evidence type="ECO:0000313" key="15">
    <source>
        <dbReference type="RefSeq" id="XP_028280736.1"/>
    </source>
</evidence>
<dbReference type="SUPFAM" id="SSF46785">
    <property type="entry name" value="Winged helix' DNA-binding domain"/>
    <property type="match status" value="2"/>
</dbReference>
<dbReference type="SUPFAM" id="SSF54768">
    <property type="entry name" value="dsRNA-binding domain-like"/>
    <property type="match status" value="3"/>
</dbReference>
<feature type="domain" description="DRBM" evidence="8">
    <location>
        <begin position="899"/>
        <end position="967"/>
    </location>
</feature>
<dbReference type="Pfam" id="PF02137">
    <property type="entry name" value="A_deamin"/>
    <property type="match status" value="1"/>
</dbReference>
<dbReference type="CDD" id="cd19915">
    <property type="entry name" value="DSRM_DRADA_rpt3"/>
    <property type="match status" value="1"/>
</dbReference>
<dbReference type="Pfam" id="PF02295">
    <property type="entry name" value="z-alpha"/>
    <property type="match status" value="2"/>
</dbReference>
<dbReference type="CTD" id="103"/>
<gene>
    <name evidence="12 13 14 15" type="primary">adar</name>
</gene>
<dbReference type="InterPro" id="IPR014720">
    <property type="entry name" value="dsRBD_dom"/>
</dbReference>
<dbReference type="GO" id="GO:0006382">
    <property type="term" value="P:adenosine to inosine editing"/>
    <property type="evidence" value="ECO:0007669"/>
    <property type="project" value="TreeGrafter"/>
</dbReference>
<dbReference type="PROSITE" id="PS50141">
    <property type="entry name" value="A_DEAMIN_EDITASE"/>
    <property type="match status" value="1"/>
</dbReference>
<protein>
    <submittedName>
        <fullName evidence="12 13">Double-stranded RNA-specific adenosine deaminase</fullName>
    </submittedName>
</protein>
<feature type="domain" description="DRBM" evidence="8">
    <location>
        <begin position="654"/>
        <end position="722"/>
    </location>
</feature>
<dbReference type="Gene3D" id="3.30.160.20">
    <property type="match status" value="3"/>
</dbReference>
<dbReference type="InterPro" id="IPR042371">
    <property type="entry name" value="Z_dom"/>
</dbReference>
<organism evidence="11 13">
    <name type="scientific">Parambassis ranga</name>
    <name type="common">Indian glassy fish</name>
    <dbReference type="NCBI Taxonomy" id="210632"/>
    <lineage>
        <taxon>Eukaryota</taxon>
        <taxon>Metazoa</taxon>
        <taxon>Chordata</taxon>
        <taxon>Craniata</taxon>
        <taxon>Vertebrata</taxon>
        <taxon>Euteleostomi</taxon>
        <taxon>Actinopterygii</taxon>
        <taxon>Neopterygii</taxon>
        <taxon>Teleostei</taxon>
        <taxon>Neoteleostei</taxon>
        <taxon>Acanthomorphata</taxon>
        <taxon>Ovalentaria</taxon>
        <taxon>Ambassidae</taxon>
        <taxon>Parambassis</taxon>
    </lineage>
</organism>
<feature type="compositionally biased region" description="Basic and acidic residues" evidence="7">
    <location>
        <begin position="341"/>
        <end position="359"/>
    </location>
</feature>
<keyword evidence="2" id="KW-0963">Cytoplasm</keyword>
<dbReference type="Pfam" id="PF00035">
    <property type="entry name" value="dsrm"/>
    <property type="match status" value="3"/>
</dbReference>
<evidence type="ECO:0000256" key="5">
    <source>
        <dbReference type="ARBA" id="ARBA00023158"/>
    </source>
</evidence>
<feature type="region of interest" description="Disordered" evidence="7">
    <location>
        <begin position="726"/>
        <end position="772"/>
    </location>
</feature>
<dbReference type="SMART" id="SM00550">
    <property type="entry name" value="Zalpha"/>
    <property type="match status" value="2"/>
</dbReference>
<dbReference type="PANTHER" id="PTHR10910">
    <property type="entry name" value="EUKARYOTE SPECIFIC DSRNA BINDING PROTEIN"/>
    <property type="match status" value="1"/>
</dbReference>
<dbReference type="FunFam" id="1.10.10.10:FF:000726">
    <property type="entry name" value="Adenosine deaminase, RNA-specific"/>
    <property type="match status" value="1"/>
</dbReference>
<dbReference type="OrthoDB" id="10268011at2759"/>
<evidence type="ECO:0000256" key="6">
    <source>
        <dbReference type="PROSITE-ProRule" id="PRU00266"/>
    </source>
</evidence>
<dbReference type="InterPro" id="IPR044457">
    <property type="entry name" value="ADAR1_DSRM_3"/>
</dbReference>
<dbReference type="InterPro" id="IPR036390">
    <property type="entry name" value="WH_DNA-bd_sf"/>
</dbReference>
<dbReference type="RefSeq" id="XP_028280733.1">
    <property type="nucleotide sequence ID" value="XM_028424932.1"/>
</dbReference>
<feature type="compositionally biased region" description="Polar residues" evidence="7">
    <location>
        <begin position="735"/>
        <end position="754"/>
    </location>
</feature>
<evidence type="ECO:0000256" key="4">
    <source>
        <dbReference type="ARBA" id="ARBA00022884"/>
    </source>
</evidence>
<feature type="region of interest" description="Disordered" evidence="7">
    <location>
        <begin position="555"/>
        <end position="599"/>
    </location>
</feature>
<name>A0A6P7JUT4_9TELE</name>
<accession>A0A6P7JUT4</accession>
<dbReference type="GO" id="GO:0003725">
    <property type="term" value="F:double-stranded RNA binding"/>
    <property type="evidence" value="ECO:0007669"/>
    <property type="project" value="TreeGrafter"/>
</dbReference>
<dbReference type="PANTHER" id="PTHR10910:SF107">
    <property type="entry name" value="DOUBLE-STRANDED RNA-SPECIFIC ADENOSINE DEAMINASE"/>
    <property type="match status" value="1"/>
</dbReference>
<evidence type="ECO:0000313" key="14">
    <source>
        <dbReference type="RefSeq" id="XP_028280735.1"/>
    </source>
</evidence>
<comment type="subcellular location">
    <subcellularLocation>
        <location evidence="1">Cytoplasm</location>
    </subcellularLocation>
</comment>
<evidence type="ECO:0000256" key="2">
    <source>
        <dbReference type="ARBA" id="ARBA00022490"/>
    </source>
</evidence>
<feature type="compositionally biased region" description="Basic and acidic residues" evidence="7">
    <location>
        <begin position="579"/>
        <end position="589"/>
    </location>
</feature>
<sequence length="1400" mass="152824">MSRGRGGPYQEHYYRHPPPHLPSKNYYRPGPPSPFLRAGPPQSPHLGYYNSHAHSIGPSQHPSPLIPSAPLAPNHISKSAAPSTSQNQSYSAGLPPNSFQYKQAEFLRGQISDAPQFVASARGGGGGGGEPSRPSGSSYHHLPGYSRYSNPNRSPRGHIGYNQDQSVAYRPGAGTPRGSPGPRHLHPSQFQGKNFHQYPNRQQGVVTDSLRDSFQSLSLYKPNRRGERFDGHSSSSSSLNLNFTKTNISLTPDIQDRVYRALTGLKPTETISAKTLAKKLHLPKKIVNKALYSLERSQKASKQGLLPPEWTLYREPPSSEGNQHTKEQSAPSPLPVSPQKPEAKFETDTKRCAQVKEEGSDTESSSSYSSTSESSDVEEFHSLLTGQQHYSTSHPSTTSSPDPEFQVSMMADLKEQILQYLLDSQEATALVMAKNLGLRNAKQVNPTLYALEKQGEVIKNSEVNPPTWELSTRRRERMERSLKAAQSTQMSSCPMEEEALTAEQRDGAVYLPSPLPPLPGFDSLPFLEGMTAAHSIPGLGDHMMKMIKEEACRDGERRGVPFSPSPLPQTEGQMGTQSHSEERPLRTSSKEGQTTEGQWTTDDIPEFLNAIRRETDAEKMAAEKANSIGTVAVSLAAPPPQNLWGKLQEVTLKNPVSGLMEYAQYLGQNCEFLLLDQSGPSHEPRFRMQVMLNGRLFPIAEASSKKVAKKDAAAATLRILIDEMQGGAGPGDQGNTGSVAQGTLENMGGTSSSVEGAVEGPHQPLSRSLPGGKNPVSVLMEYSQRSGNSIEFIITGQAGPPHDPRFMYRVKVGENLFAEASAPSKKAARQLAAEEAVKELMADGRLQLNKPQLPLGPSSDSDGCTSGTTCHSLPSLTADELRAAHEAGVGDLINHLNNNAVSGLLEYARARGFAAEIRLVGQSGPAHEPKFTYQAKLGGRWFPPVCASNKKQGKHEAADAALRILIGEAERAARTGELIPAELPVSGSTLHDQIAMLSHQRFNSLTTRIQHCLLGRKILATIIMRRGEGLGTVVSLGTGNRCVKGEELSLKGETVNDCHAEIISRRGFVRFLYSELLKHHEGTDDTIFEPAERNKLRIKSDITFHLYISTAPCGDGALFDKSCSEAGDEGEGHQPLFENAKQGKLRTKVENGEGTIPVESSDIVPTWDGIQHGERLRTMSCSDKILRWNVLGLQGALLSHFLDPIYLKSITLGYLYSHGHLTRAVCCRLAKDGEGFSQSLPPPFQLNHPEVGRVSVYDSTRHTGKTKESSVNWSLRDQHCVEVLDGTKGKLDGNKLAVSRVSKSNLFCLFHLLCQQFGRTDLLSLTSYAQAKMSATSFQQAKQQFFRALSVHGYGAWISKPLEEKSFEESEGFRNNGACVPVGYENSRNGGAMEPKQDEA</sequence>